<dbReference type="Proteomes" id="UP001165430">
    <property type="component" value="Unassembled WGS sequence"/>
</dbReference>
<protein>
    <recommendedName>
        <fullName evidence="3">Lipoprotein</fullName>
    </recommendedName>
</protein>
<organism evidence="1 2">
    <name type="scientific">Belliella alkalica</name>
    <dbReference type="NCBI Taxonomy" id="1730871"/>
    <lineage>
        <taxon>Bacteria</taxon>
        <taxon>Pseudomonadati</taxon>
        <taxon>Bacteroidota</taxon>
        <taxon>Cytophagia</taxon>
        <taxon>Cytophagales</taxon>
        <taxon>Cyclobacteriaceae</taxon>
        <taxon>Belliella</taxon>
    </lineage>
</organism>
<reference evidence="1" key="1">
    <citation type="submission" date="2022-03" db="EMBL/GenBank/DDBJ databases">
        <title>De novo assembled genomes of Belliella spp. (Cyclobacteriaceae) strains.</title>
        <authorList>
            <person name="Szabo A."/>
            <person name="Korponai K."/>
            <person name="Felfoldi T."/>
        </authorList>
    </citation>
    <scope>NUCLEOTIDE SEQUENCE</scope>
    <source>
        <strain evidence="1">DSM 111903</strain>
    </source>
</reference>
<comment type="caution">
    <text evidence="1">The sequence shown here is derived from an EMBL/GenBank/DDBJ whole genome shotgun (WGS) entry which is preliminary data.</text>
</comment>
<dbReference type="EMBL" id="JAKZGO010000001">
    <property type="protein sequence ID" value="MCH7412045.1"/>
    <property type="molecule type" value="Genomic_DNA"/>
</dbReference>
<evidence type="ECO:0008006" key="3">
    <source>
        <dbReference type="Google" id="ProtNLM"/>
    </source>
</evidence>
<dbReference type="PROSITE" id="PS51257">
    <property type="entry name" value="PROKAR_LIPOPROTEIN"/>
    <property type="match status" value="1"/>
</dbReference>
<gene>
    <name evidence="1" type="ORF">MM213_01005</name>
</gene>
<evidence type="ECO:0000313" key="2">
    <source>
        <dbReference type="Proteomes" id="UP001165430"/>
    </source>
</evidence>
<proteinExistence type="predicted"/>
<accession>A0ABS9V7V7</accession>
<keyword evidence="2" id="KW-1185">Reference proteome</keyword>
<name>A0ABS9V7V7_9BACT</name>
<sequence length="372" mass="41703">MFFSKSRSVTFLKVSKPLIFLLSVGIVFFACAPMDVDNIQPFQYIIKDFDGKITLGIANKKKPALTDFEPGGIELPPATLELVEDILTAILRDNLKDENENILQDFAFLRDPVAMDNRLKDIDVNDIDNILDTTIPLEDIFADIFFLVEDVPGLFRYLPTYIPPKIDGIIFNFYDIPPKVKGRIIPVLLNDYDPSKLVAVNSSLVTPCAVAVDAAYNVALGNLILESERQIAEAGIFYDGIRVEIADIKNDRFDYLSDTLQGSIDELRRLGIAINIASENLLREGKINEEIYYGIKLFMVAFLVKSRQNLIMFNDTVIAAIEKIADEDIERVNQAYNDFLDDLEDLFGEAMQDLNGIRNSALNNCHNQGGGS</sequence>
<evidence type="ECO:0000313" key="1">
    <source>
        <dbReference type="EMBL" id="MCH7412045.1"/>
    </source>
</evidence>